<name>A0ABS5I7N8_9PROT</name>
<dbReference type="Gene3D" id="2.40.10.10">
    <property type="entry name" value="Trypsin-like serine proteases"/>
    <property type="match status" value="1"/>
</dbReference>
<dbReference type="InterPro" id="IPR043504">
    <property type="entry name" value="Peptidase_S1_PA_chymotrypsin"/>
</dbReference>
<evidence type="ECO:0000313" key="3">
    <source>
        <dbReference type="Proteomes" id="UP000680714"/>
    </source>
</evidence>
<dbReference type="PANTHER" id="PTHR24260">
    <property type="match status" value="1"/>
</dbReference>
<dbReference type="InterPro" id="IPR051333">
    <property type="entry name" value="CLIP_Serine_Protease"/>
</dbReference>
<keyword evidence="3" id="KW-1185">Reference proteome</keyword>
<protein>
    <submittedName>
        <fullName evidence="2">Trypsin-like serine protease</fullName>
        <ecNumber evidence="2">3.4.21.-</ecNumber>
    </submittedName>
</protein>
<feature type="domain" description="Peptidase S1" evidence="1">
    <location>
        <begin position="89"/>
        <end position="302"/>
    </location>
</feature>
<sequence length="308" mass="32652">MKFLRERVIGCVLTFALTVSLSPAFAVVIQDSLWRREGGGRGKEWAGFGANLRLAAEPQFRAVLALASDGETWGEASGTWIGNDGGHGYILTSAHIFELPASADSYVVRAPNGDILTADKVWLHPSWNGSTDERTGYDLAILRLTRPVSDAGPPPVLHTKGGEAGKLITFIGFGSRGIGSVGEKDRYYHGSDKAAAQGIVDQLVEPILPMPKKDDGGNYLGVWMGREDGSLSNPYGGSDNPANALIGLLGSGDSGGSAWMMSAGQWVVVAVNSNGSGTASYGDSSWFTRLAPHRDWIAKIFPGARFTP</sequence>
<dbReference type="EC" id="3.4.21.-" evidence="2"/>
<keyword evidence="2" id="KW-0378">Hydrolase</keyword>
<proteinExistence type="predicted"/>
<dbReference type="RefSeq" id="WP_211545935.1">
    <property type="nucleotide sequence ID" value="NZ_JAGTUF010000001.1"/>
</dbReference>
<comment type="caution">
    <text evidence="2">The sequence shown here is derived from an EMBL/GenBank/DDBJ whole genome shotgun (WGS) entry which is preliminary data.</text>
</comment>
<dbReference type="InterPro" id="IPR009003">
    <property type="entry name" value="Peptidase_S1_PA"/>
</dbReference>
<dbReference type="Proteomes" id="UP000680714">
    <property type="component" value="Unassembled WGS sequence"/>
</dbReference>
<dbReference type="PROSITE" id="PS50240">
    <property type="entry name" value="TRYPSIN_DOM"/>
    <property type="match status" value="1"/>
</dbReference>
<organism evidence="2 3">
    <name type="scientific">Magnetospirillum sulfuroxidans</name>
    <dbReference type="NCBI Taxonomy" id="611300"/>
    <lineage>
        <taxon>Bacteria</taxon>
        <taxon>Pseudomonadati</taxon>
        <taxon>Pseudomonadota</taxon>
        <taxon>Alphaproteobacteria</taxon>
        <taxon>Rhodospirillales</taxon>
        <taxon>Rhodospirillaceae</taxon>
        <taxon>Magnetospirillum</taxon>
    </lineage>
</organism>
<evidence type="ECO:0000313" key="2">
    <source>
        <dbReference type="EMBL" id="MBR9970442.1"/>
    </source>
</evidence>
<dbReference type="PANTHER" id="PTHR24260:SF136">
    <property type="entry name" value="GH08193P-RELATED"/>
    <property type="match status" value="1"/>
</dbReference>
<reference evidence="2 3" key="1">
    <citation type="submission" date="2021-04" db="EMBL/GenBank/DDBJ databases">
        <title>Magnetospirillum sulfuroxidans sp. nov., a facultative chemolithoautotrophic sulfur-oxidizing alphaproteobacterium isolated from freshwater sediment and proposals for Paramagetospirillum gen. nov., and Magnetospirillaceae fam. nov.</title>
        <authorList>
            <person name="Koziaeva V."/>
            <person name="Geelhoed J.S."/>
            <person name="Sorokin D.Y."/>
            <person name="Grouzdev D.S."/>
        </authorList>
    </citation>
    <scope>NUCLEOTIDE SEQUENCE [LARGE SCALE GENOMIC DNA]</scope>
    <source>
        <strain evidence="2 3">J10</strain>
    </source>
</reference>
<dbReference type="EMBL" id="JAGTUF010000001">
    <property type="protein sequence ID" value="MBR9970442.1"/>
    <property type="molecule type" value="Genomic_DNA"/>
</dbReference>
<evidence type="ECO:0000259" key="1">
    <source>
        <dbReference type="PROSITE" id="PS50240"/>
    </source>
</evidence>
<accession>A0ABS5I7N8</accession>
<dbReference type="GO" id="GO:0016787">
    <property type="term" value="F:hydrolase activity"/>
    <property type="evidence" value="ECO:0007669"/>
    <property type="project" value="UniProtKB-KW"/>
</dbReference>
<gene>
    <name evidence="2" type="ORF">KEC16_01790</name>
</gene>
<dbReference type="Pfam" id="PF13365">
    <property type="entry name" value="Trypsin_2"/>
    <property type="match status" value="1"/>
</dbReference>
<dbReference type="InterPro" id="IPR001254">
    <property type="entry name" value="Trypsin_dom"/>
</dbReference>
<dbReference type="SUPFAM" id="SSF50494">
    <property type="entry name" value="Trypsin-like serine proteases"/>
    <property type="match status" value="1"/>
</dbReference>